<name>A0A671TRP4_SPAAU</name>
<protein>
    <recommendedName>
        <fullName evidence="4">PB1 domain-containing protein</fullName>
    </recommendedName>
</protein>
<dbReference type="AlphaFoldDB" id="A0A671TRP4"/>
<feature type="region of interest" description="Disordered" evidence="1">
    <location>
        <begin position="219"/>
        <end position="240"/>
    </location>
</feature>
<dbReference type="InParanoid" id="A0A671TRP4"/>
<organism evidence="2 3">
    <name type="scientific">Sparus aurata</name>
    <name type="common">Gilthead sea bream</name>
    <dbReference type="NCBI Taxonomy" id="8175"/>
    <lineage>
        <taxon>Eukaryota</taxon>
        <taxon>Metazoa</taxon>
        <taxon>Chordata</taxon>
        <taxon>Craniata</taxon>
        <taxon>Vertebrata</taxon>
        <taxon>Euteleostomi</taxon>
        <taxon>Actinopterygii</taxon>
        <taxon>Neopterygii</taxon>
        <taxon>Teleostei</taxon>
        <taxon>Neoteleostei</taxon>
        <taxon>Acanthomorphata</taxon>
        <taxon>Eupercaria</taxon>
        <taxon>Spariformes</taxon>
        <taxon>Sparidae</taxon>
        <taxon>Sparus</taxon>
    </lineage>
</organism>
<evidence type="ECO:0008006" key="4">
    <source>
        <dbReference type="Google" id="ProtNLM"/>
    </source>
</evidence>
<accession>A0A671TRP4</accession>
<dbReference type="PANTHER" id="PTHR31025:SF19">
    <property type="entry name" value="SI:CH73-42K18.1-RELATED"/>
    <property type="match status" value="1"/>
</dbReference>
<proteinExistence type="predicted"/>
<reference evidence="2" key="1">
    <citation type="submission" date="2021-04" db="EMBL/GenBank/DDBJ databases">
        <authorList>
            <consortium name="Wellcome Sanger Institute Data Sharing"/>
        </authorList>
    </citation>
    <scope>NUCLEOTIDE SEQUENCE [LARGE SCALE GENOMIC DNA]</scope>
</reference>
<dbReference type="PANTHER" id="PTHR31025">
    <property type="entry name" value="SI:CH211-196P9.1-RELATED"/>
    <property type="match status" value="1"/>
</dbReference>
<dbReference type="Ensembl" id="ENSSAUT00010004259.1">
    <property type="protein sequence ID" value="ENSSAUP00010003940.1"/>
    <property type="gene ID" value="ENSSAUG00010002060.1"/>
</dbReference>
<evidence type="ECO:0000313" key="2">
    <source>
        <dbReference type="Ensembl" id="ENSSAUP00010003940.1"/>
    </source>
</evidence>
<reference evidence="2" key="2">
    <citation type="submission" date="2025-08" db="UniProtKB">
        <authorList>
            <consortium name="Ensembl"/>
        </authorList>
    </citation>
    <scope>IDENTIFICATION</scope>
</reference>
<dbReference type="Proteomes" id="UP000472265">
    <property type="component" value="Chromosome 12"/>
</dbReference>
<evidence type="ECO:0000313" key="3">
    <source>
        <dbReference type="Proteomes" id="UP000472265"/>
    </source>
</evidence>
<dbReference type="GeneTree" id="ENSGT00950000182912"/>
<evidence type="ECO:0000256" key="1">
    <source>
        <dbReference type="SAM" id="MobiDB-lite"/>
    </source>
</evidence>
<reference evidence="2" key="3">
    <citation type="submission" date="2025-09" db="UniProtKB">
        <authorList>
            <consortium name="Ensembl"/>
        </authorList>
    </citation>
    <scope>IDENTIFICATION</scope>
</reference>
<keyword evidence="3" id="KW-1185">Reference proteome</keyword>
<dbReference type="OMA" id="RWPALKM"/>
<sequence>MAAQTFLLHVHTSTDIVRKMTVSSRPESVDELKTMMKEKFKLDFDFSLSYEDPDFDGQLCSLLDIEELPQKTVLKVISSESDASSVASDDTIILPHAMTPGRADRWPDVFPVPAFSCEVEFLLNDGNATYDRTGKSLKLSKGQKHNILETLAAKMNSFTAYPDDMQVSMVAEALVTKHPCLKEPGSQTWWYGWKNSLKFKMGYFHTKLCRAGFHEVAVNSGKRSRNNPDKQSPRTNIKRPKRTEVNFLPNFPRGEDAASLERLRLQIVDEVKMTDKNLPLIGKLMQTTFALRRKEVISDEPPVGEILERWPALKMEPFLICAEFHRISKINLKSYFYAELDRHVPRLQSLFRKKAACTGKVAEVLSQIFKIYYLQVSWLSFLVLDNDLTSMSDVLLSSVLSAYLHEDDSGFLKQWDSDEPNIDGIPVGLLLISANSTDATFFCPERVAVVLEGNIVIDSPTFADASVMLFALIYALHLSYPKALANTFDFTQKVLMGLEDGKLKPRVLIVNQIRYFAMM</sequence>